<feature type="compositionally biased region" description="Low complexity" evidence="1">
    <location>
        <begin position="101"/>
        <end position="110"/>
    </location>
</feature>
<feature type="compositionally biased region" description="Basic and acidic residues" evidence="1">
    <location>
        <begin position="262"/>
        <end position="271"/>
    </location>
</feature>
<feature type="compositionally biased region" description="Gly residues" evidence="1">
    <location>
        <begin position="297"/>
        <end position="309"/>
    </location>
</feature>
<proteinExistence type="predicted"/>
<feature type="compositionally biased region" description="Basic and acidic residues" evidence="1">
    <location>
        <begin position="88"/>
        <end position="97"/>
    </location>
</feature>
<reference evidence="2" key="1">
    <citation type="submission" date="2014-05" db="EMBL/GenBank/DDBJ databases">
        <title>The transcriptome of the halophilic microalga Tetraselmis sp. GSL018 isolated from the Great Salt Lake, Utah.</title>
        <authorList>
            <person name="Jinkerson R.E."/>
            <person name="D'Adamo S."/>
            <person name="Posewitz M.C."/>
        </authorList>
    </citation>
    <scope>NUCLEOTIDE SEQUENCE</scope>
    <source>
        <strain evidence="2">GSL018</strain>
    </source>
</reference>
<gene>
    <name evidence="2" type="ORF">TSPGSL018_17341</name>
</gene>
<organism evidence="2">
    <name type="scientific">Tetraselmis sp. GSL018</name>
    <dbReference type="NCBI Taxonomy" id="582737"/>
    <lineage>
        <taxon>Eukaryota</taxon>
        <taxon>Viridiplantae</taxon>
        <taxon>Chlorophyta</taxon>
        <taxon>core chlorophytes</taxon>
        <taxon>Chlorodendrophyceae</taxon>
        <taxon>Chlorodendrales</taxon>
        <taxon>Chlorodendraceae</taxon>
        <taxon>Tetraselmis</taxon>
    </lineage>
</organism>
<name>A0A061QW10_9CHLO</name>
<protein>
    <submittedName>
        <fullName evidence="2">Uncharacterized protein</fullName>
    </submittedName>
</protein>
<feature type="region of interest" description="Disordered" evidence="1">
    <location>
        <begin position="1"/>
        <end position="123"/>
    </location>
</feature>
<sequence length="326" mass="34059">MQKPSETPENWRDNAARDPVCNEQPCSASDVSEAEAAKETLPSEDVLMKDVDPAPAIDGSVMGEAEPQAAAPCDPTTVAASGSPKGEPSPERLEPREGPSAQAAGAAQGANEIPRDRSRSPRPAPAILSQEQRIGLPQGFTHFTKVRNGSLKPYLIFEAKCACGESRAIDRRQRMDEFLVRHRPHNPAWASVTSDSFPWCVGGVKGRRPRAASAARFRPLGPPPDLGPLWKRARSGEVRLLSSPSLWRCVALRAVKHHRQSLKGEPDDDSGHSAGADGALSSGDAALLEPPASGTSSDGGGAAPSGGEGACADPPDEAATAAGLPA</sequence>
<dbReference type="EMBL" id="GBEZ01021925">
    <property type="protein sequence ID" value="JAC64867.1"/>
    <property type="molecule type" value="Transcribed_RNA"/>
</dbReference>
<evidence type="ECO:0000313" key="2">
    <source>
        <dbReference type="EMBL" id="JAC64867.1"/>
    </source>
</evidence>
<feature type="compositionally biased region" description="Low complexity" evidence="1">
    <location>
        <begin position="272"/>
        <end position="296"/>
    </location>
</feature>
<feature type="region of interest" description="Disordered" evidence="1">
    <location>
        <begin position="259"/>
        <end position="326"/>
    </location>
</feature>
<accession>A0A061QW10</accession>
<dbReference type="AlphaFoldDB" id="A0A061QW10"/>
<evidence type="ECO:0000256" key="1">
    <source>
        <dbReference type="SAM" id="MobiDB-lite"/>
    </source>
</evidence>